<keyword evidence="4" id="KW-0472">Membrane</keyword>
<protein>
    <recommendedName>
        <fullName evidence="6">Ig-like domain-containing protein</fullName>
    </recommendedName>
</protein>
<dbReference type="AlphaFoldDB" id="A0A671EMK7"/>
<dbReference type="Proteomes" id="UP000472240">
    <property type="component" value="Chromosome 21"/>
</dbReference>
<organism evidence="7 8">
    <name type="scientific">Rhinolophus ferrumequinum</name>
    <name type="common">Greater horseshoe bat</name>
    <dbReference type="NCBI Taxonomy" id="59479"/>
    <lineage>
        <taxon>Eukaryota</taxon>
        <taxon>Metazoa</taxon>
        <taxon>Chordata</taxon>
        <taxon>Craniata</taxon>
        <taxon>Vertebrata</taxon>
        <taxon>Euteleostomi</taxon>
        <taxon>Mammalia</taxon>
        <taxon>Eutheria</taxon>
        <taxon>Laurasiatheria</taxon>
        <taxon>Chiroptera</taxon>
        <taxon>Yinpterochiroptera</taxon>
        <taxon>Rhinolophoidea</taxon>
        <taxon>Rhinolophidae</taxon>
        <taxon>Rhinolophinae</taxon>
        <taxon>Rhinolophus</taxon>
    </lineage>
</organism>
<dbReference type="InterPro" id="IPR013783">
    <property type="entry name" value="Ig-like_fold"/>
</dbReference>
<evidence type="ECO:0000313" key="7">
    <source>
        <dbReference type="Ensembl" id="ENSRFEP00010014315.1"/>
    </source>
</evidence>
<reference evidence="7" key="4">
    <citation type="submission" date="2025-08" db="UniProtKB">
        <authorList>
            <consortium name="Ensembl"/>
        </authorList>
    </citation>
    <scope>IDENTIFICATION</scope>
</reference>
<keyword evidence="3" id="KW-0732">Signal</keyword>
<dbReference type="InterPro" id="IPR003599">
    <property type="entry name" value="Ig_sub"/>
</dbReference>
<dbReference type="FunFam" id="2.60.40.10:FF:000370">
    <property type="entry name" value="CMRF35-like molecule 1"/>
    <property type="match status" value="1"/>
</dbReference>
<dbReference type="CDD" id="cd05716">
    <property type="entry name" value="IgV_pIgR_like"/>
    <property type="match status" value="1"/>
</dbReference>
<reference evidence="7 8" key="2">
    <citation type="journal article" date="2018" name="Annu Rev Anim Biosci">
        <title>Bat Biology, Genomes, and the Bat1K Project: To Generate Chromosome-Level Genomes for All Living Bat Species.</title>
        <authorList>
            <person name="Teeling E.C."/>
            <person name="Vernes S.C."/>
            <person name="Davalos L.M."/>
            <person name="Ray D.A."/>
            <person name="Gilbert M.T.P."/>
            <person name="Myers E."/>
        </authorList>
    </citation>
    <scope>NUCLEOTIDE SEQUENCE</scope>
</reference>
<keyword evidence="8" id="KW-1185">Reference proteome</keyword>
<evidence type="ECO:0000256" key="2">
    <source>
        <dbReference type="ARBA" id="ARBA00022692"/>
    </source>
</evidence>
<dbReference type="SMART" id="SM00409">
    <property type="entry name" value="IG"/>
    <property type="match status" value="1"/>
</dbReference>
<dbReference type="PANTHER" id="PTHR11860">
    <property type="entry name" value="POLYMERIC-IMMUNOGLOBULIN RECEPTOR"/>
    <property type="match status" value="1"/>
</dbReference>
<comment type="subcellular location">
    <subcellularLocation>
        <location evidence="1">Membrane</location>
    </subcellularLocation>
</comment>
<dbReference type="GeneTree" id="ENSGT00940000154332"/>
<dbReference type="GO" id="GO:0004888">
    <property type="term" value="F:transmembrane signaling receptor activity"/>
    <property type="evidence" value="ECO:0007669"/>
    <property type="project" value="TreeGrafter"/>
</dbReference>
<evidence type="ECO:0000256" key="4">
    <source>
        <dbReference type="ARBA" id="ARBA00023136"/>
    </source>
</evidence>
<dbReference type="InterPro" id="IPR013106">
    <property type="entry name" value="Ig_V-set"/>
</dbReference>
<reference evidence="8" key="3">
    <citation type="submission" date="2018-12" db="EMBL/GenBank/DDBJ databases">
        <title>G10K-VGP greater horseshoe bat female genome, primary haplotype.</title>
        <authorList>
            <person name="Teeling E."/>
            <person name="Myers G."/>
            <person name="Vernes S."/>
            <person name="Pippel M."/>
            <person name="Winkler S."/>
            <person name="Fedrigo O."/>
            <person name="Rhie A."/>
            <person name="Koren S."/>
            <person name="Phillippy A."/>
            <person name="Lewin H."/>
            <person name="Damas J."/>
            <person name="Howe K."/>
            <person name="Mountcastle J."/>
            <person name="Jarvis E.D."/>
        </authorList>
    </citation>
    <scope>NUCLEOTIDE SEQUENCE [LARGE SCALE GENOMIC DNA]</scope>
</reference>
<feature type="domain" description="Ig-like" evidence="6">
    <location>
        <begin position="5"/>
        <end position="117"/>
    </location>
</feature>
<reference evidence="7" key="5">
    <citation type="submission" date="2025-09" db="UniProtKB">
        <authorList>
            <consortium name="Ensembl"/>
        </authorList>
    </citation>
    <scope>IDENTIFICATION</scope>
</reference>
<proteinExistence type="predicted"/>
<dbReference type="Gene3D" id="2.60.40.10">
    <property type="entry name" value="Immunoglobulins"/>
    <property type="match status" value="1"/>
</dbReference>
<dbReference type="InterPro" id="IPR036179">
    <property type="entry name" value="Ig-like_dom_sf"/>
</dbReference>
<sequence length="229" mass="25576">TSLCPGIYILGLCFPGCFSIRGPASVRGREQGSLTVQCRYDPKWKNYVKWWCKGAKIVQTTFSEREVRSGRVSIRDYPANLTFTVTLDSLTEEDEGTYKCGILSPFGHDPMFQVTVSVFPGEPHTLPLYQLRGDPLFLLSPLLVVPWECRCWNIFARLPLTWSMRGHHCHGRLMRYQPHSCGPGGLLQPEVGTEGPLWGSCDALGTPLPLQADTITPLFSVTPCTRSDN</sequence>
<evidence type="ECO:0000256" key="5">
    <source>
        <dbReference type="ARBA" id="ARBA00023157"/>
    </source>
</evidence>
<dbReference type="Ensembl" id="ENSRFET00010015650.1">
    <property type="protein sequence ID" value="ENSRFEP00010014315.1"/>
    <property type="gene ID" value="ENSRFEG00010009594.1"/>
</dbReference>
<dbReference type="InterPro" id="IPR050671">
    <property type="entry name" value="CD300_family_receptors"/>
</dbReference>
<dbReference type="InterPro" id="IPR007110">
    <property type="entry name" value="Ig-like_dom"/>
</dbReference>
<dbReference type="PROSITE" id="PS50835">
    <property type="entry name" value="IG_LIKE"/>
    <property type="match status" value="1"/>
</dbReference>
<evidence type="ECO:0000259" key="6">
    <source>
        <dbReference type="PROSITE" id="PS50835"/>
    </source>
</evidence>
<reference evidence="7 8" key="1">
    <citation type="journal article" date="2015" name="Annu Rev Anim Biosci">
        <title>The Genome 10K Project: a way forward.</title>
        <authorList>
            <person name="Koepfli K.P."/>
            <person name="Paten B."/>
            <person name="O'Brien S.J."/>
            <person name="Koepfli K.P."/>
            <person name="Paten B."/>
            <person name="Antunes A."/>
            <person name="Belov K."/>
            <person name="Bustamante C."/>
            <person name="Castoe T.A."/>
            <person name="Clawson H."/>
            <person name="Crawford A.J."/>
            <person name="Diekhans M."/>
            <person name="Distel D."/>
            <person name="Durbin R."/>
            <person name="Earl D."/>
            <person name="Fujita M.K."/>
            <person name="Gamble T."/>
            <person name="Georges A."/>
            <person name="Gemmell N."/>
            <person name="Gilbert M.T."/>
            <person name="Graves J.M."/>
            <person name="Green R.E."/>
            <person name="Hickey G."/>
            <person name="Jarvis E.D."/>
            <person name="Johnson W."/>
            <person name="Komissarov A."/>
            <person name="Korf I."/>
            <person name="Kuhn R."/>
            <person name="Larkin D.M."/>
            <person name="Lewin H."/>
            <person name="Lopez J.V."/>
            <person name="Ma J."/>
            <person name="Marques-Bonet T."/>
            <person name="Miller W."/>
            <person name="Murphy R."/>
            <person name="Pevzner P."/>
            <person name="Shapiro B."/>
            <person name="Steiner C."/>
            <person name="Tamazian G."/>
            <person name="Venkatesh B."/>
            <person name="Wang J."/>
            <person name="Wayne R."/>
            <person name="Wiley E."/>
            <person name="Yang H."/>
            <person name="Zhang G."/>
            <person name="Haussler D."/>
            <person name="Ryder O."/>
            <person name="O'Brien S.J."/>
        </authorList>
    </citation>
    <scope>NUCLEOTIDE SEQUENCE</scope>
</reference>
<dbReference type="SUPFAM" id="SSF48726">
    <property type="entry name" value="Immunoglobulin"/>
    <property type="match status" value="1"/>
</dbReference>
<dbReference type="Pfam" id="PF07686">
    <property type="entry name" value="V-set"/>
    <property type="match status" value="1"/>
</dbReference>
<accession>A0A671EMK7</accession>
<dbReference type="SMART" id="SM00406">
    <property type="entry name" value="IGv"/>
    <property type="match status" value="1"/>
</dbReference>
<name>A0A671EMK7_RHIFE</name>
<keyword evidence="2" id="KW-0812">Transmembrane</keyword>
<evidence type="ECO:0000256" key="1">
    <source>
        <dbReference type="ARBA" id="ARBA00004370"/>
    </source>
</evidence>
<keyword evidence="5" id="KW-1015">Disulfide bond</keyword>
<evidence type="ECO:0000313" key="8">
    <source>
        <dbReference type="Proteomes" id="UP000472240"/>
    </source>
</evidence>
<evidence type="ECO:0000256" key="3">
    <source>
        <dbReference type="ARBA" id="ARBA00022729"/>
    </source>
</evidence>
<dbReference type="GO" id="GO:0005886">
    <property type="term" value="C:plasma membrane"/>
    <property type="evidence" value="ECO:0007669"/>
    <property type="project" value="TreeGrafter"/>
</dbReference>
<dbReference type="PANTHER" id="PTHR11860:SF87">
    <property type="entry name" value="CMRF35-LIKE MOLECULE 8"/>
    <property type="match status" value="1"/>
</dbReference>